<feature type="region of interest" description="Disordered" evidence="1">
    <location>
        <begin position="1"/>
        <end position="21"/>
    </location>
</feature>
<keyword evidence="4" id="KW-1185">Reference proteome</keyword>
<evidence type="ECO:0000256" key="1">
    <source>
        <dbReference type="SAM" id="MobiDB-lite"/>
    </source>
</evidence>
<gene>
    <name evidence="3" type="ORF">K432DRAFT_438669</name>
</gene>
<dbReference type="Proteomes" id="UP000250266">
    <property type="component" value="Unassembled WGS sequence"/>
</dbReference>
<keyword evidence="2" id="KW-0812">Transmembrane</keyword>
<dbReference type="EMBL" id="KV744807">
    <property type="protein sequence ID" value="OCK86267.1"/>
    <property type="molecule type" value="Genomic_DNA"/>
</dbReference>
<reference evidence="3 4" key="1">
    <citation type="journal article" date="2016" name="Nat. Commun.">
        <title>Ectomycorrhizal ecology is imprinted in the genome of the dominant symbiotic fungus Cenococcum geophilum.</title>
        <authorList>
            <consortium name="DOE Joint Genome Institute"/>
            <person name="Peter M."/>
            <person name="Kohler A."/>
            <person name="Ohm R.A."/>
            <person name="Kuo A."/>
            <person name="Krutzmann J."/>
            <person name="Morin E."/>
            <person name="Arend M."/>
            <person name="Barry K.W."/>
            <person name="Binder M."/>
            <person name="Choi C."/>
            <person name="Clum A."/>
            <person name="Copeland A."/>
            <person name="Grisel N."/>
            <person name="Haridas S."/>
            <person name="Kipfer T."/>
            <person name="LaButti K."/>
            <person name="Lindquist E."/>
            <person name="Lipzen A."/>
            <person name="Maire R."/>
            <person name="Meier B."/>
            <person name="Mihaltcheva S."/>
            <person name="Molinier V."/>
            <person name="Murat C."/>
            <person name="Poggeler S."/>
            <person name="Quandt C.A."/>
            <person name="Sperisen C."/>
            <person name="Tritt A."/>
            <person name="Tisserant E."/>
            <person name="Crous P.W."/>
            <person name="Henrissat B."/>
            <person name="Nehls U."/>
            <person name="Egli S."/>
            <person name="Spatafora J.W."/>
            <person name="Grigoriev I.V."/>
            <person name="Martin F.M."/>
        </authorList>
    </citation>
    <scope>NUCLEOTIDE SEQUENCE [LARGE SCALE GENOMIC DNA]</scope>
    <source>
        <strain evidence="3 4">CBS 459.81</strain>
    </source>
</reference>
<name>A0A8E2JL01_9PEZI</name>
<keyword evidence="2" id="KW-1133">Transmembrane helix</keyword>
<keyword evidence="2" id="KW-0472">Membrane</keyword>
<accession>A0A8E2JL01</accession>
<dbReference type="AlphaFoldDB" id="A0A8E2JL01"/>
<sequence>MAKASKRLPKPTTKASNGSLTIPPPFAPAPESLQPLLSTLSKSSVYITHIDRHPFFFKRRVFAVPVLLNLAILVILVWRAYVEAPFYWGIALSSLGHPNEYTIYVEESSWGKLVAQVLWRAAHFLTDWALVRIVAPWPWTFFLERPGNPVLWRWRVGFRDAEAYVRASRGWGRRELLGASKEEGRVGKRGGESPFFKVRILPAVDRSRVKGKTGYLLMDGDWDLDFAAMIEATKLLDQKLLKEEHLEKSVLVWCGEEEGEGQWVVWECWKLDEGAEEEGRKKIVEFKDRLTAMGKEGLFFRWIELVQYESSQPGGFTTERQQMAAEKARKLFSEQGVDFDEFVEVTGGLEDMPGMGKVG</sequence>
<proteinExistence type="predicted"/>
<evidence type="ECO:0000313" key="4">
    <source>
        <dbReference type="Proteomes" id="UP000250266"/>
    </source>
</evidence>
<dbReference type="OrthoDB" id="5421757at2759"/>
<evidence type="ECO:0000256" key="2">
    <source>
        <dbReference type="SAM" id="Phobius"/>
    </source>
</evidence>
<protein>
    <submittedName>
        <fullName evidence="3">Uncharacterized protein</fullName>
    </submittedName>
</protein>
<evidence type="ECO:0000313" key="3">
    <source>
        <dbReference type="EMBL" id="OCK86267.1"/>
    </source>
</evidence>
<organism evidence="3 4">
    <name type="scientific">Lepidopterella palustris CBS 459.81</name>
    <dbReference type="NCBI Taxonomy" id="1314670"/>
    <lineage>
        <taxon>Eukaryota</taxon>
        <taxon>Fungi</taxon>
        <taxon>Dikarya</taxon>
        <taxon>Ascomycota</taxon>
        <taxon>Pezizomycotina</taxon>
        <taxon>Dothideomycetes</taxon>
        <taxon>Pleosporomycetidae</taxon>
        <taxon>Mytilinidiales</taxon>
        <taxon>Argynnaceae</taxon>
        <taxon>Lepidopterella</taxon>
    </lineage>
</organism>
<feature type="transmembrane region" description="Helical" evidence="2">
    <location>
        <begin position="61"/>
        <end position="81"/>
    </location>
</feature>